<keyword evidence="1" id="KW-0732">Signal</keyword>
<name>A0AAQ3QRX4_9BACT</name>
<feature type="signal peptide" evidence="1">
    <location>
        <begin position="1"/>
        <end position="19"/>
    </location>
</feature>
<protein>
    <submittedName>
        <fullName evidence="3">DUF547 domain-containing protein</fullName>
    </submittedName>
</protein>
<dbReference type="AlphaFoldDB" id="A0AAQ3QRX4"/>
<dbReference type="RefSeq" id="WP_317831733.1">
    <property type="nucleotide sequence ID" value="NZ_CP136920.1"/>
</dbReference>
<dbReference type="Proteomes" id="UP001304300">
    <property type="component" value="Chromosome"/>
</dbReference>
<dbReference type="KEGG" id="puo:RZN69_14020"/>
<evidence type="ECO:0000313" key="3">
    <source>
        <dbReference type="EMBL" id="WOO39736.1"/>
    </source>
</evidence>
<sequence length="244" mass="28794">MFPFRLYFAILFCSVTAWANSVDYSEYDRLLKAYVDEDGVRYQAWHDNEADVEALNTFLEEAAKVDVPSLSKEEQKAFYINLYNAAMLQIVLEKYPLKSVKYIGLMPFSIFKKERIPQGDQLLSLDMIEKGILLKEYFDPRIHFAVNCASESCPPLRNEPFVGEKLEQQLDEQTRKFANSRHAARTNKRYRKTAYSELFKWYQDDFPVSNPAEYLNQYREKPLDPSFGVLWIRYDWSLNESNKH</sequence>
<gene>
    <name evidence="3" type="ORF">RZN69_14020</name>
</gene>
<organism evidence="3 4">
    <name type="scientific">Rubellicoccus peritrichatus</name>
    <dbReference type="NCBI Taxonomy" id="3080537"/>
    <lineage>
        <taxon>Bacteria</taxon>
        <taxon>Pseudomonadati</taxon>
        <taxon>Verrucomicrobiota</taxon>
        <taxon>Opitutia</taxon>
        <taxon>Puniceicoccales</taxon>
        <taxon>Cerasicoccaceae</taxon>
        <taxon>Rubellicoccus</taxon>
    </lineage>
</organism>
<proteinExistence type="predicted"/>
<dbReference type="EMBL" id="CP136920">
    <property type="protein sequence ID" value="WOO39736.1"/>
    <property type="molecule type" value="Genomic_DNA"/>
</dbReference>
<evidence type="ECO:0000313" key="4">
    <source>
        <dbReference type="Proteomes" id="UP001304300"/>
    </source>
</evidence>
<feature type="chain" id="PRO_5043001746" evidence="1">
    <location>
        <begin position="20"/>
        <end position="244"/>
    </location>
</feature>
<evidence type="ECO:0000259" key="2">
    <source>
        <dbReference type="Pfam" id="PF04784"/>
    </source>
</evidence>
<evidence type="ECO:0000256" key="1">
    <source>
        <dbReference type="SAM" id="SignalP"/>
    </source>
</evidence>
<dbReference type="PANTHER" id="PTHR46361:SF3">
    <property type="entry name" value="ELECTRON CARRIER_ PROTEIN DISULFIDE OXIDOREDUCTASE"/>
    <property type="match status" value="1"/>
</dbReference>
<keyword evidence="4" id="KW-1185">Reference proteome</keyword>
<accession>A0AAQ3QRX4</accession>
<dbReference type="PANTHER" id="PTHR46361">
    <property type="entry name" value="ELECTRON CARRIER/ PROTEIN DISULFIDE OXIDOREDUCTASE"/>
    <property type="match status" value="1"/>
</dbReference>
<dbReference type="InterPro" id="IPR006869">
    <property type="entry name" value="DUF547"/>
</dbReference>
<dbReference type="Pfam" id="PF04784">
    <property type="entry name" value="DUF547"/>
    <property type="match status" value="1"/>
</dbReference>
<reference evidence="3 4" key="1">
    <citation type="submission" date="2023-10" db="EMBL/GenBank/DDBJ databases">
        <title>Rubellicoccus peritrichatus gen. nov., sp. nov., isolated from an algae of coral reef tank.</title>
        <authorList>
            <person name="Luo J."/>
        </authorList>
    </citation>
    <scope>NUCLEOTIDE SEQUENCE [LARGE SCALE GENOMIC DNA]</scope>
    <source>
        <strain evidence="3 4">CR14</strain>
    </source>
</reference>
<feature type="domain" description="DUF547" evidence="2">
    <location>
        <begin position="69"/>
        <end position="177"/>
    </location>
</feature>